<keyword evidence="3 4" id="KW-0012">Acyltransferase</keyword>
<dbReference type="EMBL" id="SADD01000010">
    <property type="protein sequence ID" value="RVU42686.1"/>
    <property type="molecule type" value="Genomic_DNA"/>
</dbReference>
<comment type="caution">
    <text evidence="5">The sequence shown here is derived from an EMBL/GenBank/DDBJ whole genome shotgun (WGS) entry which is preliminary data.</text>
</comment>
<name>A0ABY0CRI4_9DELT</name>
<dbReference type="InterPro" id="IPR028345">
    <property type="entry name" value="Antibiotic_NAT-like"/>
</dbReference>
<comment type="similarity">
    <text evidence="1 4">Belongs to the antibiotic N-acetyltransferase family.</text>
</comment>
<keyword evidence="2 4" id="KW-0808">Transferase</keyword>
<comment type="catalytic activity">
    <reaction evidence="4">
        <text>a 2-deoxystreptamine antibiotic + acetyl-CoA = an N(3)-acetyl-2-deoxystreptamine antibiotic + CoA + H(+)</text>
        <dbReference type="Rhea" id="RHEA:12665"/>
        <dbReference type="ChEBI" id="CHEBI:15378"/>
        <dbReference type="ChEBI" id="CHEBI:57287"/>
        <dbReference type="ChEBI" id="CHEBI:57288"/>
        <dbReference type="ChEBI" id="CHEBI:57921"/>
        <dbReference type="ChEBI" id="CHEBI:77452"/>
        <dbReference type="EC" id="2.3.1.81"/>
    </reaction>
</comment>
<dbReference type="InterPro" id="IPR003679">
    <property type="entry name" value="Amioglycoside_AcTrfase"/>
</dbReference>
<dbReference type="PANTHER" id="PTHR11104">
    <property type="entry name" value="AMINOGLYCOSIDE N3-ACETYLTRANSFERASE"/>
    <property type="match status" value="1"/>
</dbReference>
<protein>
    <recommendedName>
        <fullName evidence="4">Aminoglycoside N(3)-acetyltransferase</fullName>
        <ecNumber evidence="4">2.3.1.-</ecNumber>
    </recommendedName>
</protein>
<evidence type="ECO:0000256" key="3">
    <source>
        <dbReference type="ARBA" id="ARBA00023315"/>
    </source>
</evidence>
<dbReference type="Proteomes" id="UP000282926">
    <property type="component" value="Unassembled WGS sequence"/>
</dbReference>
<evidence type="ECO:0000313" key="6">
    <source>
        <dbReference type="Proteomes" id="UP000282926"/>
    </source>
</evidence>
<proteinExistence type="inferred from homology"/>
<evidence type="ECO:0000256" key="4">
    <source>
        <dbReference type="RuleBase" id="RU365031"/>
    </source>
</evidence>
<reference evidence="5 6" key="1">
    <citation type="submission" date="2019-01" db="EMBL/GenBank/DDBJ databases">
        <title>Lujinxingia litoralis gen. nov., sp. nov. and Lujinxingia sediminis gen. nov., sp. nov., new members in the order Bradymonadales, isolated from coastal sediment.</title>
        <authorList>
            <person name="Li C.-M."/>
        </authorList>
    </citation>
    <scope>NUCLEOTIDE SEQUENCE [LARGE SCALE GENOMIC DNA]</scope>
    <source>
        <strain evidence="5 6">SEH01</strain>
    </source>
</reference>
<keyword evidence="4" id="KW-0046">Antibiotic resistance</keyword>
<dbReference type="EC" id="2.3.1.-" evidence="4"/>
<keyword evidence="6" id="KW-1185">Reference proteome</keyword>
<dbReference type="Pfam" id="PF02522">
    <property type="entry name" value="Antibiotic_NAT"/>
    <property type="match status" value="1"/>
</dbReference>
<accession>A0ABY0CRI4</accession>
<sequence length="324" mass="35018">MASSPPPRSRPCAAASKTTSLRIWSPSVLWRFRPCPSTPTASSIAAPWPSTSKPWSADMATYALTDLLRALRTLHKEPPGLVFVHSSLFQLGLLQGATPAAIPELIYETLREHLGPQATIAVPTFNFGFCRGELFDRTSTPSRQMGALAEFVRTLPHARRSAHPMQSIAAVGPLAAALTAPDTAGAFERGGSFDTLIEYDARILTLGCGLEPVSLVHWAEERVGVPYRAWKSFCAPYRSAGVARMRTYRMYARDLSLGLQANITPLTAALTHNRQLHHHRLGASQLTSVSSRDFVNTAIALLEANPWALVTHSGTDGSLSPGGI</sequence>
<evidence type="ECO:0000256" key="2">
    <source>
        <dbReference type="ARBA" id="ARBA00022679"/>
    </source>
</evidence>
<dbReference type="PANTHER" id="PTHR11104:SF0">
    <property type="entry name" value="SPBETA PROPHAGE-DERIVED AMINOGLYCOSIDE N(3')-ACETYLTRANSFERASE-LIKE PROTEIN YOKD"/>
    <property type="match status" value="1"/>
</dbReference>
<evidence type="ECO:0000313" key="5">
    <source>
        <dbReference type="EMBL" id="RVU42686.1"/>
    </source>
</evidence>
<dbReference type="SUPFAM" id="SSF110710">
    <property type="entry name" value="TTHA0583/YokD-like"/>
    <property type="match status" value="1"/>
</dbReference>
<gene>
    <name evidence="5" type="ORF">EA187_15100</name>
</gene>
<evidence type="ECO:0000256" key="1">
    <source>
        <dbReference type="ARBA" id="ARBA00006383"/>
    </source>
</evidence>
<organism evidence="5 6">
    <name type="scientific">Lujinxingia sediminis</name>
    <dbReference type="NCBI Taxonomy" id="2480984"/>
    <lineage>
        <taxon>Bacteria</taxon>
        <taxon>Deltaproteobacteria</taxon>
        <taxon>Bradymonadales</taxon>
        <taxon>Lujinxingiaceae</taxon>
        <taxon>Lujinxingia</taxon>
    </lineage>
</organism>